<feature type="domain" description="Glycosyl hydrolase family 32 N-terminal" evidence="5">
    <location>
        <begin position="29"/>
        <end position="52"/>
    </location>
</feature>
<evidence type="ECO:0000313" key="6">
    <source>
        <dbReference type="EMBL" id="MFD2608486.1"/>
    </source>
</evidence>
<evidence type="ECO:0000256" key="1">
    <source>
        <dbReference type="ARBA" id="ARBA00009902"/>
    </source>
</evidence>
<sequence length="71" mass="7751">MPLSFAEHHERVTPDLPAPPRPEYRPALHFTARRNWLNDPNGLVYAGGAYHTAHNPQMLAGASSSTFPAGS</sequence>
<dbReference type="RefSeq" id="WP_386843049.1">
    <property type="nucleotide sequence ID" value="NZ_JBHUMK010000012.1"/>
</dbReference>
<evidence type="ECO:0000256" key="2">
    <source>
        <dbReference type="ARBA" id="ARBA00022801"/>
    </source>
</evidence>
<protein>
    <recommendedName>
        <fullName evidence="5">Glycosyl hydrolase family 32 N-terminal domain-containing protein</fullName>
    </recommendedName>
</protein>
<dbReference type="InterPro" id="IPR023296">
    <property type="entry name" value="Glyco_hydro_beta-prop_sf"/>
</dbReference>
<evidence type="ECO:0000256" key="3">
    <source>
        <dbReference type="ARBA" id="ARBA00023295"/>
    </source>
</evidence>
<comment type="similarity">
    <text evidence="1">Belongs to the glycosyl hydrolase 32 family.</text>
</comment>
<evidence type="ECO:0000256" key="4">
    <source>
        <dbReference type="SAM" id="MobiDB-lite"/>
    </source>
</evidence>
<feature type="compositionally biased region" description="Basic and acidic residues" evidence="4">
    <location>
        <begin position="1"/>
        <end position="13"/>
    </location>
</feature>
<dbReference type="EMBL" id="JBHUMK010000012">
    <property type="protein sequence ID" value="MFD2608486.1"/>
    <property type="molecule type" value="Genomic_DNA"/>
</dbReference>
<dbReference type="PANTHER" id="PTHR42800:SF1">
    <property type="entry name" value="EXOINULINASE INUD (AFU_ORTHOLOGUE AFUA_5G00480)"/>
    <property type="match status" value="1"/>
</dbReference>
<dbReference type="Gene3D" id="2.115.10.20">
    <property type="entry name" value="Glycosyl hydrolase domain, family 43"/>
    <property type="match status" value="1"/>
</dbReference>
<comment type="caution">
    <text evidence="6">The sequence shown here is derived from an EMBL/GenBank/DDBJ whole genome shotgun (WGS) entry which is preliminary data.</text>
</comment>
<evidence type="ECO:0000259" key="5">
    <source>
        <dbReference type="Pfam" id="PF00251"/>
    </source>
</evidence>
<dbReference type="Proteomes" id="UP001597475">
    <property type="component" value="Unassembled WGS sequence"/>
</dbReference>
<feature type="region of interest" description="Disordered" evidence="4">
    <location>
        <begin position="1"/>
        <end position="25"/>
    </location>
</feature>
<accession>A0ABW5NZJ4</accession>
<keyword evidence="3" id="KW-0326">Glycosidase</keyword>
<dbReference type="InterPro" id="IPR013148">
    <property type="entry name" value="Glyco_hydro_32_N"/>
</dbReference>
<dbReference type="SUPFAM" id="SSF75005">
    <property type="entry name" value="Arabinanase/levansucrase/invertase"/>
    <property type="match status" value="1"/>
</dbReference>
<organism evidence="6 7">
    <name type="scientific">Deinococcus taklimakanensis</name>
    <dbReference type="NCBI Taxonomy" id="536443"/>
    <lineage>
        <taxon>Bacteria</taxon>
        <taxon>Thermotogati</taxon>
        <taxon>Deinococcota</taxon>
        <taxon>Deinococci</taxon>
        <taxon>Deinococcales</taxon>
        <taxon>Deinococcaceae</taxon>
        <taxon>Deinococcus</taxon>
    </lineage>
</organism>
<name>A0ABW5NZJ4_9DEIO</name>
<keyword evidence="7" id="KW-1185">Reference proteome</keyword>
<gene>
    <name evidence="6" type="ORF">ACFSR9_03405</name>
</gene>
<dbReference type="Pfam" id="PF00251">
    <property type="entry name" value="Glyco_hydro_32N"/>
    <property type="match status" value="1"/>
</dbReference>
<evidence type="ECO:0000313" key="7">
    <source>
        <dbReference type="Proteomes" id="UP001597475"/>
    </source>
</evidence>
<keyword evidence="2" id="KW-0378">Hydrolase</keyword>
<proteinExistence type="inferred from homology"/>
<reference evidence="7" key="1">
    <citation type="journal article" date="2019" name="Int. J. Syst. Evol. Microbiol.">
        <title>The Global Catalogue of Microorganisms (GCM) 10K type strain sequencing project: providing services to taxonomists for standard genome sequencing and annotation.</title>
        <authorList>
            <consortium name="The Broad Institute Genomics Platform"/>
            <consortium name="The Broad Institute Genome Sequencing Center for Infectious Disease"/>
            <person name="Wu L."/>
            <person name="Ma J."/>
        </authorList>
    </citation>
    <scope>NUCLEOTIDE SEQUENCE [LARGE SCALE GENOMIC DNA]</scope>
    <source>
        <strain evidence="7">KCTC 33842</strain>
    </source>
</reference>
<dbReference type="PANTHER" id="PTHR42800">
    <property type="entry name" value="EXOINULINASE INUD (AFU_ORTHOLOGUE AFUA_5G00480)"/>
    <property type="match status" value="1"/>
</dbReference>